<dbReference type="GO" id="GO:0005811">
    <property type="term" value="C:lipid droplet"/>
    <property type="evidence" value="ECO:0007669"/>
    <property type="project" value="TreeGrafter"/>
</dbReference>
<dbReference type="GO" id="GO:0005506">
    <property type="term" value="F:iron ion binding"/>
    <property type="evidence" value="ECO:0007669"/>
    <property type="project" value="InterPro"/>
</dbReference>
<dbReference type="GO" id="GO:0004497">
    <property type="term" value="F:monooxygenase activity"/>
    <property type="evidence" value="ECO:0007669"/>
    <property type="project" value="InterPro"/>
</dbReference>
<dbReference type="Proteomes" id="UP000012174">
    <property type="component" value="Unassembled WGS sequence"/>
</dbReference>
<dbReference type="GO" id="GO:0005741">
    <property type="term" value="C:mitochondrial outer membrane"/>
    <property type="evidence" value="ECO:0007669"/>
    <property type="project" value="TreeGrafter"/>
</dbReference>
<dbReference type="GO" id="GO:0020037">
    <property type="term" value="F:heme binding"/>
    <property type="evidence" value="ECO:0007669"/>
    <property type="project" value="InterPro"/>
</dbReference>
<reference evidence="3" key="1">
    <citation type="journal article" date="2013" name="Genome Announc.">
        <title>Draft genome sequence of the grapevine dieback fungus Eutypa lata UCR-EL1.</title>
        <authorList>
            <person name="Blanco-Ulate B."/>
            <person name="Rolshausen P.E."/>
            <person name="Cantu D."/>
        </authorList>
    </citation>
    <scope>NUCLEOTIDE SEQUENCE [LARGE SCALE GENOMIC DNA]</scope>
    <source>
        <strain evidence="3">UCR-EL1</strain>
    </source>
</reference>
<dbReference type="OrthoDB" id="191139at2759"/>
<dbReference type="PANTHER" id="PTHR43647:SF4">
    <property type="entry name" value="KETOREDUCTASE (KR) DOMAIN-CONTAINING PROTEIN"/>
    <property type="match status" value="1"/>
</dbReference>
<evidence type="ECO:0000313" key="2">
    <source>
        <dbReference type="EMBL" id="EMR62794.1"/>
    </source>
</evidence>
<dbReference type="PANTHER" id="PTHR43647">
    <property type="entry name" value="DEHYDROGENASE"/>
    <property type="match status" value="1"/>
</dbReference>
<keyword evidence="3" id="KW-1185">Reference proteome</keyword>
<dbReference type="GO" id="GO:0000253">
    <property type="term" value="F:3-beta-hydroxysteroid 3-dehydrogenase (NADP+) activity"/>
    <property type="evidence" value="ECO:0007669"/>
    <property type="project" value="TreeGrafter"/>
</dbReference>
<sequence length="603" mass="68527">MAGTIILTGANGSVAMHTAEQLLKAHPDFTFIFTVRDAAETDPNTQNLRQVIARYPDSKVSIHQVDQSSLTVVHEFASKISAAIAAGEYPRLQSIICNASYWNLVGDSELTVDGYDKTLQVNHISHVALVLRLIGSFAKDGRIVLLSSIGHYRKPNAMTSHLPEIPDDMERLNHPPSDKDKQGRGFQRMPPDLCPKNPEFKDITVVTVNPGGIGDSRVFTSNTPRSVKLQQKFIMKPFMSVIHRLVDPTFRSAAEAGVELAELAVDKARPGERGYFTLLEKDESDPITMDEDVQKRVWQKSLEWAKITKDNTALKEAVVLHIEVFVGVGVKRVVIRHLDTRFSKAPGTYKALKESDVIRFNLGHKLVYLVCGERNTQVLFGPPEIVDPNMFHILLMDTHWGMPRREIKMFADDKSGRHRVPLPGTEDVDPCQRHWFNHHQIYAEYLSSAKYTSILANTFFDFFSERLNQHSSSEWTTLRLYEFLRTDMVESAVKSMFGSRILELNPDLAKCYWQFDEVAGVLVWGLPRLLKPKPWRIRENLHAMVHNQVKEAWEEFNWNGPEANSDWDPYWGSRFAREIAKWLKESGFSNRTASGHTTATLFG</sequence>
<organism evidence="2 3">
    <name type="scientific">Eutypa lata (strain UCR-EL1)</name>
    <name type="common">Grapevine dieback disease fungus</name>
    <name type="synonym">Eutypa armeniacae</name>
    <dbReference type="NCBI Taxonomy" id="1287681"/>
    <lineage>
        <taxon>Eukaryota</taxon>
        <taxon>Fungi</taxon>
        <taxon>Dikarya</taxon>
        <taxon>Ascomycota</taxon>
        <taxon>Pezizomycotina</taxon>
        <taxon>Sordariomycetes</taxon>
        <taxon>Xylariomycetidae</taxon>
        <taxon>Xylariales</taxon>
        <taxon>Diatrypaceae</taxon>
        <taxon>Eutypa</taxon>
    </lineage>
</organism>
<dbReference type="InterPro" id="IPR036291">
    <property type="entry name" value="NAD(P)-bd_dom_sf"/>
</dbReference>
<gene>
    <name evidence="2" type="ORF">UCREL1_10274</name>
</gene>
<dbReference type="eggNOG" id="KOG1208">
    <property type="taxonomic scope" value="Eukaryota"/>
</dbReference>
<dbReference type="Gene3D" id="1.10.630.10">
    <property type="entry name" value="Cytochrome P450"/>
    <property type="match status" value="1"/>
</dbReference>
<name>M7S9H2_EUTLA</name>
<feature type="region of interest" description="Disordered" evidence="1">
    <location>
        <begin position="163"/>
        <end position="193"/>
    </location>
</feature>
<dbReference type="InterPro" id="IPR051593">
    <property type="entry name" value="Ergosterol_Biosynth_ERG27"/>
</dbReference>
<dbReference type="AlphaFoldDB" id="M7S9H2"/>
<dbReference type="HOGENOM" id="CLU_452720_0_0_1"/>
<dbReference type="EMBL" id="KB707371">
    <property type="protein sequence ID" value="EMR62794.1"/>
    <property type="molecule type" value="Genomic_DNA"/>
</dbReference>
<dbReference type="KEGG" id="ela:UCREL1_10274"/>
<evidence type="ECO:0000256" key="1">
    <source>
        <dbReference type="SAM" id="MobiDB-lite"/>
    </source>
</evidence>
<dbReference type="InterPro" id="IPR036396">
    <property type="entry name" value="Cyt_P450_sf"/>
</dbReference>
<dbReference type="SUPFAM" id="SSF51735">
    <property type="entry name" value="NAD(P)-binding Rossmann-fold domains"/>
    <property type="match status" value="1"/>
</dbReference>
<accession>M7S9H2</accession>
<protein>
    <submittedName>
        <fullName evidence="2">Putative short-chain dehydrogenase protein</fullName>
    </submittedName>
</protein>
<proteinExistence type="predicted"/>
<dbReference type="GO" id="GO:0005789">
    <property type="term" value="C:endoplasmic reticulum membrane"/>
    <property type="evidence" value="ECO:0007669"/>
    <property type="project" value="TreeGrafter"/>
</dbReference>
<feature type="compositionally biased region" description="Basic and acidic residues" evidence="1">
    <location>
        <begin position="168"/>
        <end position="183"/>
    </location>
</feature>
<dbReference type="Gene3D" id="3.40.50.720">
    <property type="entry name" value="NAD(P)-binding Rossmann-like Domain"/>
    <property type="match status" value="1"/>
</dbReference>
<dbReference type="GO" id="GO:0016705">
    <property type="term" value="F:oxidoreductase activity, acting on paired donors, with incorporation or reduction of molecular oxygen"/>
    <property type="evidence" value="ECO:0007669"/>
    <property type="project" value="InterPro"/>
</dbReference>
<evidence type="ECO:0000313" key="3">
    <source>
        <dbReference type="Proteomes" id="UP000012174"/>
    </source>
</evidence>
<dbReference type="SUPFAM" id="SSF48264">
    <property type="entry name" value="Cytochrome P450"/>
    <property type="match status" value="1"/>
</dbReference>